<dbReference type="PANTHER" id="PTHR23324:SF83">
    <property type="entry name" value="SEC14-LIKE PROTEIN 2"/>
    <property type="match status" value="1"/>
</dbReference>
<dbReference type="EMBL" id="HBHP01017676">
    <property type="protein sequence ID" value="CAD9766019.1"/>
    <property type="molecule type" value="Transcribed_RNA"/>
</dbReference>
<dbReference type="Gene3D" id="2.60.120.680">
    <property type="entry name" value="GOLD domain"/>
    <property type="match status" value="1"/>
</dbReference>
<evidence type="ECO:0000256" key="1">
    <source>
        <dbReference type="SAM" id="MobiDB-lite"/>
    </source>
</evidence>
<dbReference type="SMART" id="SM00516">
    <property type="entry name" value="SEC14"/>
    <property type="match status" value="1"/>
</dbReference>
<feature type="compositionally biased region" description="Basic and acidic residues" evidence="1">
    <location>
        <begin position="197"/>
        <end position="206"/>
    </location>
</feature>
<dbReference type="InterPro" id="IPR051064">
    <property type="entry name" value="SEC14/CRAL-TRIO_domain"/>
</dbReference>
<accession>A0A7S2TSC1</accession>
<dbReference type="InterPro" id="IPR036865">
    <property type="entry name" value="CRAL-TRIO_dom_sf"/>
</dbReference>
<protein>
    <recommendedName>
        <fullName evidence="2">CRAL-TRIO domain-containing protein</fullName>
    </recommendedName>
</protein>
<dbReference type="PANTHER" id="PTHR23324">
    <property type="entry name" value="SEC14 RELATED PROTEIN"/>
    <property type="match status" value="1"/>
</dbReference>
<dbReference type="InterPro" id="IPR036598">
    <property type="entry name" value="GOLD_dom_sf"/>
</dbReference>
<gene>
    <name evidence="3" type="ORF">LSP00402_LOCUS10958</name>
</gene>
<dbReference type="SUPFAM" id="SSF52087">
    <property type="entry name" value="CRAL/TRIO domain"/>
    <property type="match status" value="1"/>
</dbReference>
<dbReference type="InterPro" id="IPR001251">
    <property type="entry name" value="CRAL-TRIO_dom"/>
</dbReference>
<dbReference type="Pfam" id="PF00650">
    <property type="entry name" value="CRAL_TRIO"/>
    <property type="match status" value="1"/>
</dbReference>
<dbReference type="AlphaFoldDB" id="A0A7S2TSC1"/>
<evidence type="ECO:0000259" key="2">
    <source>
        <dbReference type="PROSITE" id="PS50191"/>
    </source>
</evidence>
<feature type="region of interest" description="Disordered" evidence="1">
    <location>
        <begin position="187"/>
        <end position="210"/>
    </location>
</feature>
<dbReference type="GO" id="GO:0005737">
    <property type="term" value="C:cytoplasm"/>
    <property type="evidence" value="ECO:0007669"/>
    <property type="project" value="TreeGrafter"/>
</dbReference>
<reference evidence="3" key="1">
    <citation type="submission" date="2021-01" db="EMBL/GenBank/DDBJ databases">
        <authorList>
            <person name="Corre E."/>
            <person name="Pelletier E."/>
            <person name="Niang G."/>
            <person name="Scheremetjew M."/>
            <person name="Finn R."/>
            <person name="Kale V."/>
            <person name="Holt S."/>
            <person name="Cochrane G."/>
            <person name="Meng A."/>
            <person name="Brown T."/>
            <person name="Cohen L."/>
        </authorList>
    </citation>
    <scope>NUCLEOTIDE SEQUENCE</scope>
    <source>
        <strain evidence="3">CCMP622</strain>
    </source>
</reference>
<proteinExistence type="predicted"/>
<organism evidence="3">
    <name type="scientific">Lotharella oceanica</name>
    <dbReference type="NCBI Taxonomy" id="641309"/>
    <lineage>
        <taxon>Eukaryota</taxon>
        <taxon>Sar</taxon>
        <taxon>Rhizaria</taxon>
        <taxon>Cercozoa</taxon>
        <taxon>Chlorarachniophyceae</taxon>
        <taxon>Lotharella</taxon>
    </lineage>
</organism>
<sequence length="318" mass="36201">MAEWRKKEKMDLIPAWEKKHGERIELSKKLYPSCICGDDKYDRPIVVARMGMIPAKEFVETFTKEEWDMHHKWRMEKTIELLRKRSIALKKPITQLIVILDMEGIGFPFRHMMPYMKMTSAVDKQNYPEIVGNIFCVNTPWIVPVLFRVISPFIDARTKEKIIVSAKVDPKAFEVVGEEVMPKAYGGKSPVELPGGDAKKKGKEKEGEDDDLAVNRSVAAGGNYTFVKKCSDPRGGKYIWAMKLRAYDVSLRIAWTPDGAEEATSVANVEKVAQHEGEFEVKSAGSLHFTFDNSYSYFRSKEVQCAIEFFPTDAKEAA</sequence>
<dbReference type="Gene3D" id="3.40.525.10">
    <property type="entry name" value="CRAL-TRIO lipid binding domain"/>
    <property type="match status" value="1"/>
</dbReference>
<name>A0A7S2TSC1_9EUKA</name>
<dbReference type="PROSITE" id="PS50191">
    <property type="entry name" value="CRAL_TRIO"/>
    <property type="match status" value="1"/>
</dbReference>
<dbReference type="SUPFAM" id="SSF101576">
    <property type="entry name" value="Supernatant protein factor (SPF), C-terminal domain"/>
    <property type="match status" value="1"/>
</dbReference>
<evidence type="ECO:0000313" key="3">
    <source>
        <dbReference type="EMBL" id="CAD9766019.1"/>
    </source>
</evidence>
<dbReference type="CDD" id="cd00170">
    <property type="entry name" value="SEC14"/>
    <property type="match status" value="1"/>
</dbReference>
<feature type="domain" description="CRAL-TRIO" evidence="2">
    <location>
        <begin position="23"/>
        <end position="193"/>
    </location>
</feature>